<proteinExistence type="predicted"/>
<evidence type="ECO:0000313" key="1">
    <source>
        <dbReference type="EMBL" id="TWA85131.1"/>
    </source>
</evidence>
<evidence type="ECO:0000313" key="2">
    <source>
        <dbReference type="Proteomes" id="UP000318529"/>
    </source>
</evidence>
<protein>
    <submittedName>
        <fullName evidence="1">Uncharacterized protein</fullName>
    </submittedName>
</protein>
<dbReference type="EMBL" id="VITH01000004">
    <property type="protein sequence ID" value="TWA85131.1"/>
    <property type="molecule type" value="Genomic_DNA"/>
</dbReference>
<dbReference type="AlphaFoldDB" id="A0A560CK01"/>
<sequence>MTLRHAEDLLDTLKRKRLSLDELHERARLSGLDWSRDQVELFLLCAPGVERDESGTFHVGASRPEEALETAIIDAVRSFAGKPIQAAQVRARLPADFVTTDEQILAIARRAAGLDVFGPNLIRIAP</sequence>
<dbReference type="RefSeq" id="WP_145682475.1">
    <property type="nucleotide sequence ID" value="NZ_VITH01000004.1"/>
</dbReference>
<dbReference type="Proteomes" id="UP000318529">
    <property type="component" value="Unassembled WGS sequence"/>
</dbReference>
<name>A0A560CK01_AZOBR</name>
<gene>
    <name evidence="1" type="ORF">FBZ83_104403</name>
</gene>
<comment type="caution">
    <text evidence="1">The sequence shown here is derived from an EMBL/GenBank/DDBJ whole genome shotgun (WGS) entry which is preliminary data.</text>
</comment>
<reference evidence="1 2" key="1">
    <citation type="submission" date="2019-06" db="EMBL/GenBank/DDBJ databases">
        <title>Genomic Encyclopedia of Type Strains, Phase IV (KMG-V): Genome sequencing to study the core and pangenomes of soil and plant-associated prokaryotes.</title>
        <authorList>
            <person name="Whitman W."/>
        </authorList>
    </citation>
    <scope>NUCLEOTIDE SEQUENCE [LARGE SCALE GENOMIC DNA]</scope>
    <source>
        <strain evidence="1 2">BR 11650</strain>
    </source>
</reference>
<organism evidence="1 2">
    <name type="scientific">Azospirillum brasilense</name>
    <dbReference type="NCBI Taxonomy" id="192"/>
    <lineage>
        <taxon>Bacteria</taxon>
        <taxon>Pseudomonadati</taxon>
        <taxon>Pseudomonadota</taxon>
        <taxon>Alphaproteobacteria</taxon>
        <taxon>Rhodospirillales</taxon>
        <taxon>Azospirillaceae</taxon>
        <taxon>Azospirillum</taxon>
    </lineage>
</organism>
<accession>A0A560CK01</accession>